<keyword evidence="6" id="KW-1185">Reference proteome</keyword>
<dbReference type="Pfam" id="PF13649">
    <property type="entry name" value="Methyltransf_25"/>
    <property type="match status" value="1"/>
</dbReference>
<keyword evidence="1 5" id="KW-0489">Methyltransferase</keyword>
<accession>A0ABP4UJ28</accession>
<evidence type="ECO:0000256" key="3">
    <source>
        <dbReference type="ARBA" id="ARBA00022691"/>
    </source>
</evidence>
<dbReference type="Gene3D" id="3.40.50.150">
    <property type="entry name" value="Vaccinia Virus protein VP39"/>
    <property type="match status" value="1"/>
</dbReference>
<reference evidence="6" key="1">
    <citation type="journal article" date="2019" name="Int. J. Syst. Evol. Microbiol.">
        <title>The Global Catalogue of Microorganisms (GCM) 10K type strain sequencing project: providing services to taxonomists for standard genome sequencing and annotation.</title>
        <authorList>
            <consortium name="The Broad Institute Genomics Platform"/>
            <consortium name="The Broad Institute Genome Sequencing Center for Infectious Disease"/>
            <person name="Wu L."/>
            <person name="Ma J."/>
        </authorList>
    </citation>
    <scope>NUCLEOTIDE SEQUENCE [LARGE SCALE GENOMIC DNA]</scope>
    <source>
        <strain evidence="6">JCM 14307</strain>
    </source>
</reference>
<dbReference type="PANTHER" id="PTHR43464:SF19">
    <property type="entry name" value="UBIQUINONE BIOSYNTHESIS O-METHYLTRANSFERASE, MITOCHONDRIAL"/>
    <property type="match status" value="1"/>
</dbReference>
<dbReference type="InterPro" id="IPR029063">
    <property type="entry name" value="SAM-dependent_MTases_sf"/>
</dbReference>
<dbReference type="GO" id="GO:0008168">
    <property type="term" value="F:methyltransferase activity"/>
    <property type="evidence" value="ECO:0007669"/>
    <property type="project" value="UniProtKB-KW"/>
</dbReference>
<dbReference type="Proteomes" id="UP001500280">
    <property type="component" value="Unassembled WGS sequence"/>
</dbReference>
<dbReference type="GO" id="GO:0032259">
    <property type="term" value="P:methylation"/>
    <property type="evidence" value="ECO:0007669"/>
    <property type="project" value="UniProtKB-KW"/>
</dbReference>
<keyword evidence="2" id="KW-0808">Transferase</keyword>
<comment type="caution">
    <text evidence="5">The sequence shown here is derived from an EMBL/GenBank/DDBJ whole genome shotgun (WGS) entry which is preliminary data.</text>
</comment>
<dbReference type="InterPro" id="IPR041698">
    <property type="entry name" value="Methyltransf_25"/>
</dbReference>
<dbReference type="PANTHER" id="PTHR43464">
    <property type="entry name" value="METHYLTRANSFERASE"/>
    <property type="match status" value="1"/>
</dbReference>
<organism evidence="5 6">
    <name type="scientific">Kribbella yunnanensis</name>
    <dbReference type="NCBI Taxonomy" id="190194"/>
    <lineage>
        <taxon>Bacteria</taxon>
        <taxon>Bacillati</taxon>
        <taxon>Actinomycetota</taxon>
        <taxon>Actinomycetes</taxon>
        <taxon>Propionibacteriales</taxon>
        <taxon>Kribbellaceae</taxon>
        <taxon>Kribbella</taxon>
    </lineage>
</organism>
<dbReference type="CDD" id="cd02440">
    <property type="entry name" value="AdoMet_MTases"/>
    <property type="match status" value="1"/>
</dbReference>
<name>A0ABP4UJ28_9ACTN</name>
<protein>
    <submittedName>
        <fullName evidence="5">Class I SAM-dependent methyltransferase</fullName>
    </submittedName>
</protein>
<gene>
    <name evidence="5" type="ORF">GCM10009745_60370</name>
</gene>
<dbReference type="EMBL" id="BAAANF010000020">
    <property type="protein sequence ID" value="GAA1704794.1"/>
    <property type="molecule type" value="Genomic_DNA"/>
</dbReference>
<feature type="domain" description="Methyltransferase" evidence="4">
    <location>
        <begin position="75"/>
        <end position="165"/>
    </location>
</feature>
<evidence type="ECO:0000313" key="6">
    <source>
        <dbReference type="Proteomes" id="UP001500280"/>
    </source>
</evidence>
<sequence>MSDTSRLHTVDQLLETLDHLIERSERGDRSAPGAAAFWTEILTREGHPLATDLPDEPLVDWHTRGLLGDLSGARVLDIGCGAGRNTRWFATQGATVHGVDLAADLLDRIRPDLPPSATVSALDILRDPLPSAQYDVIYDSGCFHPIAPHRRMTYLDRVLPALSPGAHYAIITFAAGQVETPTDLQILTTGDTAGGMSFSLEDLRTTFNSLTPIDLRPVRPDVPHTFGTPFLNAALFTN</sequence>
<evidence type="ECO:0000313" key="5">
    <source>
        <dbReference type="EMBL" id="GAA1704794.1"/>
    </source>
</evidence>
<evidence type="ECO:0000256" key="2">
    <source>
        <dbReference type="ARBA" id="ARBA00022679"/>
    </source>
</evidence>
<evidence type="ECO:0000259" key="4">
    <source>
        <dbReference type="Pfam" id="PF13649"/>
    </source>
</evidence>
<dbReference type="RefSeq" id="WP_344159222.1">
    <property type="nucleotide sequence ID" value="NZ_BAAANF010000020.1"/>
</dbReference>
<keyword evidence="3" id="KW-0949">S-adenosyl-L-methionine</keyword>
<evidence type="ECO:0000256" key="1">
    <source>
        <dbReference type="ARBA" id="ARBA00022603"/>
    </source>
</evidence>
<proteinExistence type="predicted"/>
<dbReference type="SUPFAM" id="SSF53335">
    <property type="entry name" value="S-adenosyl-L-methionine-dependent methyltransferases"/>
    <property type="match status" value="1"/>
</dbReference>